<keyword evidence="3" id="KW-1185">Reference proteome</keyword>
<reference evidence="2" key="4">
    <citation type="submission" date="2025-09" db="UniProtKB">
        <authorList>
            <consortium name="Ensembl"/>
        </authorList>
    </citation>
    <scope>IDENTIFICATION</scope>
</reference>
<dbReference type="Proteomes" id="UP000008227">
    <property type="component" value="Chromosome 6"/>
</dbReference>
<dbReference type="AlphaFoldDB" id="A0A5G2QJQ4"/>
<sequence>MTCSPPFLLELPARVPSPLGKCHTDLPLLPGSPLPSGKGFNPFLTLELPLAPRKGYSDHPPRPSPNSGKRCSDPSPPPLSLPRRIPSPPPPPTSPPPQPPLRPGRCSFEPCSPLLGRPYCREPNLPGSSPPSPCLDQFRLVGSPPARPRSPYCSWISPPRTPRPCPRGPYPDQHTYLCYCGGHPAALVTNPVTSPPLTRMPLETGPMISSSINPGAQGTYPIISPPLTHRPLGAGLAVTPPLAHRPMETRPIISPPLSHRVLESGPMTSTLLSSWSSRRSYNGPPLSPLDPPPGKSYCGSPLSSQAGASGCPSSSQEGSYHYSHLPPEAHIPAPGSPYCTIHLPPGSTGSPCSPQAQVSRKPCFESVYSWETGGSSYLCVTPGTTVSGPPCPQEPPLPLSTHCPYSAFFPSPAGNQFISPPQSPPCRSYKEPPLPTPVCPPTKSPKSSELKQPCAPHRCHSLVTQHTSPDQPRSPKVSTSPPPSRPSGPSGPSCMVTSITTCSNPCPRELPQGTTLPTVVPRTPRTVIPTSLPLRLPCDPVFPNNYVQTSPRPPIGSPCNTHVYSMVSPTPDPCLLPGSLNQSTGPLQCHNQPMVPPCGTYSAPRGPPQPHRQPVAPPCSTHIYSFIPLRTPFDPQNLPIALRARGPLDTMPCGLHVYSVASRDSRKESLQTPYSCPLSPSKSSSCSTNVSCSSTVVISECQSSDSQSKNSHQSTSWSQSESAHDPSPNWNSQRKGFHLSRSQSGSSNTHQSVNQDKTESLQLGEYQNQSEGTQYSKSQGPIKSASVSSPHPTFQESGNFPRVILSPVILSIVLSVTA</sequence>
<feature type="compositionally biased region" description="Polar residues" evidence="1">
    <location>
        <begin position="301"/>
        <end position="318"/>
    </location>
</feature>
<dbReference type="GO" id="GO:0005634">
    <property type="term" value="C:nucleus"/>
    <property type="evidence" value="ECO:0000318"/>
    <property type="project" value="GO_Central"/>
</dbReference>
<dbReference type="GeneTree" id="ENSGT00500000045816"/>
<dbReference type="PaxDb" id="9823-ENSSSCP00000019181"/>
<feature type="region of interest" description="Disordered" evidence="1">
    <location>
        <begin position="702"/>
        <end position="799"/>
    </location>
</feature>
<dbReference type="Bgee" id="ENSSSCG00000045959">
    <property type="expression patterns" value="Expressed in testis and 3 other cell types or tissues"/>
</dbReference>
<feature type="compositionally biased region" description="Polar residues" evidence="1">
    <location>
        <begin position="728"/>
        <end position="755"/>
    </location>
</feature>
<dbReference type="InParanoid" id="A0A5G2QJQ4"/>
<name>A0A5G2QJQ4_PIG</name>
<dbReference type="GO" id="GO:0030488">
    <property type="term" value="P:tRNA methylation"/>
    <property type="evidence" value="ECO:0000318"/>
    <property type="project" value="GO_Central"/>
</dbReference>
<reference evidence="2" key="3">
    <citation type="submission" date="2025-08" db="UniProtKB">
        <authorList>
            <consortium name="Ensembl"/>
        </authorList>
    </citation>
    <scope>IDENTIFICATION</scope>
</reference>
<feature type="region of interest" description="Disordered" evidence="1">
    <location>
        <begin position="1"/>
        <end position="107"/>
    </location>
</feature>
<feature type="compositionally biased region" description="Low complexity" evidence="1">
    <location>
        <begin position="26"/>
        <end position="37"/>
    </location>
</feature>
<dbReference type="GO" id="GO:0005737">
    <property type="term" value="C:cytoplasm"/>
    <property type="evidence" value="ECO:0000318"/>
    <property type="project" value="GO_Central"/>
</dbReference>
<dbReference type="Ensembl" id="ENSSSCT00000075050.1">
    <property type="protein sequence ID" value="ENSSSCP00000065026.1"/>
    <property type="gene ID" value="ENSSSCG00000045959.1"/>
</dbReference>
<evidence type="ECO:0000256" key="1">
    <source>
        <dbReference type="SAM" id="MobiDB-lite"/>
    </source>
</evidence>
<reference evidence="2" key="2">
    <citation type="journal article" date="2020" name="Gigascience">
        <title>An improved pig reference genome sequence to enable pig genetics and genomics research.</title>
        <authorList>
            <person name="Warr A."/>
            <person name="Affara N."/>
            <person name="Aken B."/>
            <person name="Beiki H."/>
            <person name="Bickhart D.M."/>
            <person name="Billis K."/>
            <person name="Chow W."/>
            <person name="Eory L."/>
            <person name="Finlayson H.A."/>
            <person name="Flicek P."/>
            <person name="Giron C.G."/>
            <person name="Griffin D.K."/>
            <person name="Hall R."/>
            <person name="Hannum G."/>
            <person name="Hourlier T."/>
            <person name="Howe K."/>
            <person name="Hume D.A."/>
            <person name="Izuogu O."/>
            <person name="Kim K."/>
            <person name="Koren S."/>
            <person name="Liu H."/>
            <person name="Manchanda N."/>
            <person name="Martin F.J."/>
            <person name="Nonneman D.J."/>
            <person name="O'Connor R.E."/>
            <person name="Phillippy A.M."/>
            <person name="Rohrer G.A."/>
            <person name="Rosen B.D."/>
            <person name="Rund L.A."/>
            <person name="Sargent C.A."/>
            <person name="Schook L.B."/>
            <person name="Schroeder S.G."/>
            <person name="Schwartz A.S."/>
            <person name="Skinner B.M."/>
            <person name="Talbot R."/>
            <person name="Tseng E."/>
            <person name="Tuggle C.K."/>
            <person name="Watson M."/>
            <person name="Smith T.P.L."/>
            <person name="Archibald A.L."/>
        </authorList>
    </citation>
    <scope>NUCLEOTIDE SEQUENCE [LARGE SCALE GENOMIC DNA]</scope>
    <source>
        <strain evidence="2">Duroc</strain>
    </source>
</reference>
<evidence type="ECO:0000313" key="3">
    <source>
        <dbReference type="Proteomes" id="UP000008227"/>
    </source>
</evidence>
<proteinExistence type="predicted"/>
<accession>A0A5G2QJQ4</accession>
<dbReference type="GO" id="GO:0000049">
    <property type="term" value="F:tRNA binding"/>
    <property type="evidence" value="ECO:0000318"/>
    <property type="project" value="GO_Central"/>
</dbReference>
<feature type="compositionally biased region" description="Polar residues" evidence="1">
    <location>
        <begin position="765"/>
        <end position="798"/>
    </location>
</feature>
<reference evidence="3" key="1">
    <citation type="submission" date="2009-11" db="EMBL/GenBank/DDBJ databases">
        <authorList>
            <consortium name="Porcine genome sequencing project"/>
        </authorList>
    </citation>
    <scope>NUCLEOTIDE SEQUENCE [LARGE SCALE GENOMIC DNA]</scope>
    <source>
        <strain evidence="3">Duroc</strain>
    </source>
</reference>
<feature type="compositionally biased region" description="Pro residues" evidence="1">
    <location>
        <begin position="285"/>
        <end position="294"/>
    </location>
</feature>
<dbReference type="GO" id="GO:0016428">
    <property type="term" value="F:tRNA (cytidine-5-)-methyltransferase activity"/>
    <property type="evidence" value="ECO:0000318"/>
    <property type="project" value="GO_Central"/>
</dbReference>
<feature type="compositionally biased region" description="Low complexity" evidence="1">
    <location>
        <begin position="673"/>
        <end position="688"/>
    </location>
</feature>
<organism evidence="2 3">
    <name type="scientific">Sus scrofa</name>
    <name type="common">Pig</name>
    <dbReference type="NCBI Taxonomy" id="9823"/>
    <lineage>
        <taxon>Eukaryota</taxon>
        <taxon>Metazoa</taxon>
        <taxon>Chordata</taxon>
        <taxon>Craniata</taxon>
        <taxon>Vertebrata</taxon>
        <taxon>Euteleostomi</taxon>
        <taxon>Mammalia</taxon>
        <taxon>Eutheria</taxon>
        <taxon>Laurasiatheria</taxon>
        <taxon>Artiodactyla</taxon>
        <taxon>Suina</taxon>
        <taxon>Suidae</taxon>
        <taxon>Sus</taxon>
    </lineage>
</organism>
<protein>
    <submittedName>
        <fullName evidence="2">Uncharacterized protein</fullName>
    </submittedName>
</protein>
<feature type="region of interest" description="Disordered" evidence="1">
    <location>
        <begin position="274"/>
        <end position="327"/>
    </location>
</feature>
<evidence type="ECO:0000313" key="2">
    <source>
        <dbReference type="Ensembl" id="ENSSSCP00000065026.1"/>
    </source>
</evidence>
<feature type="compositionally biased region" description="Low complexity" evidence="1">
    <location>
        <begin position="702"/>
        <end position="721"/>
    </location>
</feature>
<dbReference type="GlyGen" id="A0A5G2QJQ4">
    <property type="glycosylation" value="5 sites"/>
</dbReference>
<feature type="region of interest" description="Disordered" evidence="1">
    <location>
        <begin position="463"/>
        <end position="494"/>
    </location>
</feature>
<feature type="region of interest" description="Disordered" evidence="1">
    <location>
        <begin position="662"/>
        <end position="688"/>
    </location>
</feature>
<feature type="compositionally biased region" description="Pro residues" evidence="1">
    <location>
        <begin position="74"/>
        <end position="102"/>
    </location>
</feature>